<accession>A0A6G1ILI5</accession>
<dbReference type="EMBL" id="MU005607">
    <property type="protein sequence ID" value="KAF2678958.1"/>
    <property type="molecule type" value="Genomic_DNA"/>
</dbReference>
<proteinExistence type="predicted"/>
<evidence type="ECO:0000313" key="3">
    <source>
        <dbReference type="Proteomes" id="UP000799291"/>
    </source>
</evidence>
<dbReference type="Proteomes" id="UP000799291">
    <property type="component" value="Unassembled WGS sequence"/>
</dbReference>
<feature type="region of interest" description="Disordered" evidence="1">
    <location>
        <begin position="62"/>
        <end position="93"/>
    </location>
</feature>
<organism evidence="2 3">
    <name type="scientific">Lentithecium fluviatile CBS 122367</name>
    <dbReference type="NCBI Taxonomy" id="1168545"/>
    <lineage>
        <taxon>Eukaryota</taxon>
        <taxon>Fungi</taxon>
        <taxon>Dikarya</taxon>
        <taxon>Ascomycota</taxon>
        <taxon>Pezizomycotina</taxon>
        <taxon>Dothideomycetes</taxon>
        <taxon>Pleosporomycetidae</taxon>
        <taxon>Pleosporales</taxon>
        <taxon>Massarineae</taxon>
        <taxon>Lentitheciaceae</taxon>
        <taxon>Lentithecium</taxon>
    </lineage>
</organism>
<reference evidence="2" key="1">
    <citation type="journal article" date="2020" name="Stud. Mycol.">
        <title>101 Dothideomycetes genomes: a test case for predicting lifestyles and emergence of pathogens.</title>
        <authorList>
            <person name="Haridas S."/>
            <person name="Albert R."/>
            <person name="Binder M."/>
            <person name="Bloem J."/>
            <person name="Labutti K."/>
            <person name="Salamov A."/>
            <person name="Andreopoulos B."/>
            <person name="Baker S."/>
            <person name="Barry K."/>
            <person name="Bills G."/>
            <person name="Bluhm B."/>
            <person name="Cannon C."/>
            <person name="Castanera R."/>
            <person name="Culley D."/>
            <person name="Daum C."/>
            <person name="Ezra D."/>
            <person name="Gonzalez J."/>
            <person name="Henrissat B."/>
            <person name="Kuo A."/>
            <person name="Liang C."/>
            <person name="Lipzen A."/>
            <person name="Lutzoni F."/>
            <person name="Magnuson J."/>
            <person name="Mondo S."/>
            <person name="Nolan M."/>
            <person name="Ohm R."/>
            <person name="Pangilinan J."/>
            <person name="Park H.-J."/>
            <person name="Ramirez L."/>
            <person name="Alfaro M."/>
            <person name="Sun H."/>
            <person name="Tritt A."/>
            <person name="Yoshinaga Y."/>
            <person name="Zwiers L.-H."/>
            <person name="Turgeon B."/>
            <person name="Goodwin S."/>
            <person name="Spatafora J."/>
            <person name="Crous P."/>
            <person name="Grigoriev I."/>
        </authorList>
    </citation>
    <scope>NUCLEOTIDE SEQUENCE</scope>
    <source>
        <strain evidence="2">CBS 122367</strain>
    </source>
</reference>
<evidence type="ECO:0000313" key="2">
    <source>
        <dbReference type="EMBL" id="KAF2678958.1"/>
    </source>
</evidence>
<name>A0A6G1ILI5_9PLEO</name>
<evidence type="ECO:0000256" key="1">
    <source>
        <dbReference type="SAM" id="MobiDB-lite"/>
    </source>
</evidence>
<gene>
    <name evidence="2" type="ORF">K458DRAFT_394367</name>
</gene>
<sequence length="189" mass="20762">MEIRCRIRQNSTVNVRFAIEAFLDVPESYTSSPDIREGWPQYLRPSHPFYVVSPNLTTPSTSSSIVSTPSSVTETGASISGVRARGDGDTEDSCDGNGVEFPVDWANIHYGGKHLSAARVGYRVKNLSQVSGKGKTSNIWRYGANLIHIDTDLLIGFKNFFGDHMGVNQAIAILSIINDYGIASRFQLF</sequence>
<feature type="compositionally biased region" description="Low complexity" evidence="1">
    <location>
        <begin position="62"/>
        <end position="73"/>
    </location>
</feature>
<dbReference type="OrthoDB" id="3787432at2759"/>
<keyword evidence="3" id="KW-1185">Reference proteome</keyword>
<dbReference type="AlphaFoldDB" id="A0A6G1ILI5"/>
<protein>
    <submittedName>
        <fullName evidence="2">Uncharacterized protein</fullName>
    </submittedName>
</protein>